<feature type="binding site" evidence="9">
    <location>
        <begin position="332"/>
        <end position="333"/>
    </location>
    <ligand>
        <name>ATP</name>
        <dbReference type="ChEBI" id="CHEBI:30616"/>
    </ligand>
</feature>
<dbReference type="RefSeq" id="WP_052881157.1">
    <property type="nucleotide sequence ID" value="NZ_CP010904.1"/>
</dbReference>
<reference evidence="12 13" key="2">
    <citation type="journal article" date="2016" name="ISME J.">
        <title>Characterization of the first cultured representative of Verrucomicrobia subdivision 5 indicates the proposal of a novel phylum.</title>
        <authorList>
            <person name="Spring S."/>
            <person name="Bunk B."/>
            <person name="Sproer C."/>
            <person name="Schumann P."/>
            <person name="Rohde M."/>
            <person name="Tindall B.J."/>
            <person name="Klenk H.P."/>
        </authorList>
    </citation>
    <scope>NUCLEOTIDE SEQUENCE [LARGE SCALE GENOMIC DNA]</scope>
    <source>
        <strain evidence="12 13">L21-Fru-AB</strain>
    </source>
</reference>
<dbReference type="PIRSF" id="PIRSF001589">
    <property type="entry name" value="Asn_synthetase_glu-h"/>
    <property type="match status" value="1"/>
</dbReference>
<protein>
    <recommendedName>
        <fullName evidence="1">asparagine synthase (glutamine-hydrolyzing)</fullName>
        <ecNumber evidence="1">6.3.5.4</ecNumber>
    </recommendedName>
</protein>
<dbReference type="Proteomes" id="UP000035268">
    <property type="component" value="Chromosome"/>
</dbReference>
<feature type="site" description="Important for beta-aspartyl-AMP intermediate formation" evidence="10">
    <location>
        <position position="334"/>
    </location>
</feature>
<accession>A0A0G3EEB3</accession>
<comment type="catalytic activity">
    <reaction evidence="8">
        <text>L-aspartate + L-glutamine + ATP + H2O = L-asparagine + L-glutamate + AMP + diphosphate + H(+)</text>
        <dbReference type="Rhea" id="RHEA:12228"/>
        <dbReference type="ChEBI" id="CHEBI:15377"/>
        <dbReference type="ChEBI" id="CHEBI:15378"/>
        <dbReference type="ChEBI" id="CHEBI:29985"/>
        <dbReference type="ChEBI" id="CHEBI:29991"/>
        <dbReference type="ChEBI" id="CHEBI:30616"/>
        <dbReference type="ChEBI" id="CHEBI:33019"/>
        <dbReference type="ChEBI" id="CHEBI:58048"/>
        <dbReference type="ChEBI" id="CHEBI:58359"/>
        <dbReference type="ChEBI" id="CHEBI:456215"/>
        <dbReference type="EC" id="6.3.5.4"/>
    </reaction>
</comment>
<dbReference type="EMBL" id="CP010904">
    <property type="protein sequence ID" value="AKJ63757.1"/>
    <property type="molecule type" value="Genomic_DNA"/>
</dbReference>
<evidence type="ECO:0000256" key="7">
    <source>
        <dbReference type="ARBA" id="ARBA00029440"/>
    </source>
</evidence>
<dbReference type="GO" id="GO:0006529">
    <property type="term" value="P:asparagine biosynthetic process"/>
    <property type="evidence" value="ECO:0007669"/>
    <property type="project" value="UniProtKB-KW"/>
</dbReference>
<keyword evidence="13" id="KW-1185">Reference proteome</keyword>
<dbReference type="PANTHER" id="PTHR11772:SF2">
    <property type="entry name" value="ASPARAGINE SYNTHETASE [GLUTAMINE-HYDROLYZING]"/>
    <property type="match status" value="1"/>
</dbReference>
<dbReference type="PANTHER" id="PTHR11772">
    <property type="entry name" value="ASPARAGINE SYNTHETASE"/>
    <property type="match status" value="1"/>
</dbReference>
<feature type="domain" description="Glutamine amidotransferase type-2" evidence="11">
    <location>
        <begin position="1"/>
        <end position="179"/>
    </location>
</feature>
<evidence type="ECO:0000256" key="4">
    <source>
        <dbReference type="ARBA" id="ARBA00022741"/>
    </source>
</evidence>
<sequence>MSGFAVGCGEPDRESIEQMMGRIAHRGPFLYGVRESGAVMAGQNYLHADAPQARDGAEVPCHDDGGRFVTWDGQIGNLPALAEEEGVRPGAFREERLLLHLYEHHGADMFKFLNDAIFTCVVCDNGRMLAARDLLGIKTLFYGRRDGTLYLASELKALCAITDDVNEFPPGHCMDESGALKPFASLPEPPQPVREETEAIIAKVRDIIQRSFDAHVDFSAPTASLLSGGMDSSVIACLATDALRRREGPGARLKTYAIGVGESGDIHNARVVAEHLNTDHEELLVTLEQVIEALPDVIYNLESFDPSLVRSAVANFLISGKAREAGYEVLLSGEGGDEIFCGYAYLKDRPLSELTEQQIQCLGYLHSNASLRLDRMNLGHSMRVVAPLISGELLDYALTLPPDVKLHEEEDGTKVEKWIFRKAYEPDLPDVITKRLKAEFSQGSGSAGVMPQYFEDRYSDEEFAAAQKQYSFVRSKEEWYYFKLFREYFGDGKAAQTVGQWPKL</sequence>
<evidence type="ECO:0000259" key="11">
    <source>
        <dbReference type="PROSITE" id="PS51278"/>
    </source>
</evidence>
<dbReference type="SUPFAM" id="SSF52402">
    <property type="entry name" value="Adenine nucleotide alpha hydrolases-like"/>
    <property type="match status" value="1"/>
</dbReference>
<dbReference type="GO" id="GO:0005524">
    <property type="term" value="F:ATP binding"/>
    <property type="evidence" value="ECO:0007669"/>
    <property type="project" value="UniProtKB-KW"/>
</dbReference>
<keyword evidence="2 12" id="KW-0436">Ligase</keyword>
<evidence type="ECO:0000256" key="9">
    <source>
        <dbReference type="PIRSR" id="PIRSR001589-2"/>
    </source>
</evidence>
<organism evidence="12 13">
    <name type="scientific">Kiritimatiella glycovorans</name>
    <dbReference type="NCBI Taxonomy" id="1307763"/>
    <lineage>
        <taxon>Bacteria</taxon>
        <taxon>Pseudomonadati</taxon>
        <taxon>Kiritimatiellota</taxon>
        <taxon>Kiritimatiellia</taxon>
        <taxon>Kiritimatiellales</taxon>
        <taxon>Kiritimatiellaceae</taxon>
        <taxon>Kiritimatiella</taxon>
    </lineage>
</organism>
<dbReference type="InterPro" id="IPR001962">
    <property type="entry name" value="Asn_synthase"/>
</dbReference>
<dbReference type="GO" id="GO:0005829">
    <property type="term" value="C:cytosol"/>
    <property type="evidence" value="ECO:0007669"/>
    <property type="project" value="TreeGrafter"/>
</dbReference>
<keyword evidence="5 9" id="KW-0067">ATP-binding</keyword>
<dbReference type="InterPro" id="IPR050795">
    <property type="entry name" value="Asn_Synthetase"/>
</dbReference>
<dbReference type="STRING" id="1307763.L21SP4_00477"/>
<dbReference type="AlphaFoldDB" id="A0A0G3EEB3"/>
<name>A0A0G3EEB3_9BACT</name>
<evidence type="ECO:0000256" key="5">
    <source>
        <dbReference type="ARBA" id="ARBA00022840"/>
    </source>
</evidence>
<dbReference type="KEGG" id="vbl:L21SP4_00477"/>
<evidence type="ECO:0000256" key="6">
    <source>
        <dbReference type="ARBA" id="ARBA00022888"/>
    </source>
</evidence>
<dbReference type="InterPro" id="IPR006426">
    <property type="entry name" value="Asn_synth_AEB"/>
</dbReference>
<dbReference type="GO" id="GO:0004066">
    <property type="term" value="F:asparagine synthase (glutamine-hydrolyzing) activity"/>
    <property type="evidence" value="ECO:0007669"/>
    <property type="project" value="UniProtKB-EC"/>
</dbReference>
<dbReference type="InterPro" id="IPR029055">
    <property type="entry name" value="Ntn_hydrolases_N"/>
</dbReference>
<gene>
    <name evidence="12" type="primary">asnB_1</name>
    <name evidence="12" type="ORF">L21SP4_00477</name>
</gene>
<dbReference type="SUPFAM" id="SSF56235">
    <property type="entry name" value="N-terminal nucleophile aminohydrolases (Ntn hydrolases)"/>
    <property type="match status" value="1"/>
</dbReference>
<evidence type="ECO:0000256" key="3">
    <source>
        <dbReference type="ARBA" id="ARBA00022605"/>
    </source>
</evidence>
<keyword evidence="4 9" id="KW-0547">Nucleotide-binding</keyword>
<comment type="pathway">
    <text evidence="7">Amino-acid biosynthesis.</text>
</comment>
<dbReference type="EC" id="6.3.5.4" evidence="1"/>
<keyword evidence="6" id="KW-0061">Asparagine biosynthesis</keyword>
<feature type="binding site" evidence="9">
    <location>
        <position position="258"/>
    </location>
    <ligand>
        <name>ATP</name>
        <dbReference type="ChEBI" id="CHEBI:30616"/>
    </ligand>
</feature>
<proteinExistence type="predicted"/>
<dbReference type="InterPro" id="IPR017932">
    <property type="entry name" value="GATase_2_dom"/>
</dbReference>
<dbReference type="Pfam" id="PF13537">
    <property type="entry name" value="GATase_7"/>
    <property type="match status" value="1"/>
</dbReference>
<dbReference type="OrthoDB" id="9763290at2"/>
<dbReference type="Gene3D" id="3.60.20.10">
    <property type="entry name" value="Glutamine Phosphoribosylpyrophosphate, subunit 1, domain 1"/>
    <property type="match status" value="1"/>
</dbReference>
<dbReference type="Gene3D" id="3.40.50.620">
    <property type="entry name" value="HUPs"/>
    <property type="match status" value="1"/>
</dbReference>
<dbReference type="CDD" id="cd01991">
    <property type="entry name" value="Asn_synthase_B_C"/>
    <property type="match status" value="1"/>
</dbReference>
<evidence type="ECO:0000313" key="12">
    <source>
        <dbReference type="EMBL" id="AKJ63757.1"/>
    </source>
</evidence>
<evidence type="ECO:0000256" key="2">
    <source>
        <dbReference type="ARBA" id="ARBA00022598"/>
    </source>
</evidence>
<reference evidence="13" key="1">
    <citation type="submission" date="2015-02" db="EMBL/GenBank/DDBJ databases">
        <title>Description and complete genome sequence of the first cultured representative of the subdivision 5 of the Verrucomicrobia phylum.</title>
        <authorList>
            <person name="Spring S."/>
            <person name="Bunk B."/>
            <person name="Sproer C."/>
            <person name="Klenk H.-P."/>
        </authorList>
    </citation>
    <scope>NUCLEOTIDE SEQUENCE [LARGE SCALE GENOMIC DNA]</scope>
    <source>
        <strain evidence="13">L21-Fru-AB</strain>
    </source>
</reference>
<dbReference type="Pfam" id="PF00733">
    <property type="entry name" value="Asn_synthase"/>
    <property type="match status" value="2"/>
</dbReference>
<evidence type="ECO:0000256" key="1">
    <source>
        <dbReference type="ARBA" id="ARBA00012737"/>
    </source>
</evidence>
<evidence type="ECO:0000256" key="10">
    <source>
        <dbReference type="PIRSR" id="PIRSR001589-3"/>
    </source>
</evidence>
<dbReference type="PROSITE" id="PS51278">
    <property type="entry name" value="GATASE_TYPE_2"/>
    <property type="match status" value="1"/>
</dbReference>
<evidence type="ECO:0000256" key="8">
    <source>
        <dbReference type="ARBA" id="ARBA00048741"/>
    </source>
</evidence>
<keyword evidence="3" id="KW-0028">Amino-acid biosynthesis</keyword>
<dbReference type="InterPro" id="IPR014729">
    <property type="entry name" value="Rossmann-like_a/b/a_fold"/>
</dbReference>
<evidence type="ECO:0000313" key="13">
    <source>
        <dbReference type="Proteomes" id="UP000035268"/>
    </source>
</evidence>
<feature type="binding site" evidence="9">
    <location>
        <position position="225"/>
    </location>
    <ligand>
        <name>ATP</name>
        <dbReference type="ChEBI" id="CHEBI:30616"/>
    </ligand>
</feature>